<dbReference type="SUPFAM" id="SSF46785">
    <property type="entry name" value="Winged helix' DNA-binding domain"/>
    <property type="match status" value="1"/>
</dbReference>
<organism evidence="6 7">
    <name type="scientific">Brevibacterium salitolerans</name>
    <dbReference type="NCBI Taxonomy" id="1403566"/>
    <lineage>
        <taxon>Bacteria</taxon>
        <taxon>Bacillati</taxon>
        <taxon>Actinomycetota</taxon>
        <taxon>Actinomycetes</taxon>
        <taxon>Micrococcales</taxon>
        <taxon>Brevibacteriaceae</taxon>
        <taxon>Brevibacterium</taxon>
    </lineage>
</organism>
<dbReference type="Gene3D" id="3.40.190.10">
    <property type="entry name" value="Periplasmic binding protein-like II"/>
    <property type="match status" value="2"/>
</dbReference>
<reference evidence="7" key="1">
    <citation type="journal article" date="2019" name="Int. J. Syst. Evol. Microbiol.">
        <title>The Global Catalogue of Microorganisms (GCM) 10K type strain sequencing project: providing services to taxonomists for standard genome sequencing and annotation.</title>
        <authorList>
            <consortium name="The Broad Institute Genomics Platform"/>
            <consortium name="The Broad Institute Genome Sequencing Center for Infectious Disease"/>
            <person name="Wu L."/>
            <person name="Ma J."/>
        </authorList>
    </citation>
    <scope>NUCLEOTIDE SEQUENCE [LARGE SCALE GENOMIC DNA]</scope>
    <source>
        <strain evidence="7">JCM 15900</strain>
    </source>
</reference>
<dbReference type="EMBL" id="BAAAPZ010000003">
    <property type="protein sequence ID" value="GAA2092994.1"/>
    <property type="molecule type" value="Genomic_DNA"/>
</dbReference>
<evidence type="ECO:0000256" key="3">
    <source>
        <dbReference type="ARBA" id="ARBA00023125"/>
    </source>
</evidence>
<dbReference type="RefSeq" id="WP_291798267.1">
    <property type="nucleotide sequence ID" value="NZ_BAAAPZ010000003.1"/>
</dbReference>
<evidence type="ECO:0000259" key="5">
    <source>
        <dbReference type="PROSITE" id="PS50931"/>
    </source>
</evidence>
<dbReference type="Proteomes" id="UP001500984">
    <property type="component" value="Unassembled WGS sequence"/>
</dbReference>
<comment type="caution">
    <text evidence="6">The sequence shown here is derived from an EMBL/GenBank/DDBJ whole genome shotgun (WGS) entry which is preliminary data.</text>
</comment>
<gene>
    <name evidence="6" type="ORF">GCM10009823_11100</name>
</gene>
<evidence type="ECO:0000313" key="7">
    <source>
        <dbReference type="Proteomes" id="UP001500984"/>
    </source>
</evidence>
<evidence type="ECO:0000256" key="2">
    <source>
        <dbReference type="ARBA" id="ARBA00023015"/>
    </source>
</evidence>
<dbReference type="Pfam" id="PF03466">
    <property type="entry name" value="LysR_substrate"/>
    <property type="match status" value="1"/>
</dbReference>
<dbReference type="SUPFAM" id="SSF53850">
    <property type="entry name" value="Periplasmic binding protein-like II"/>
    <property type="match status" value="1"/>
</dbReference>
<dbReference type="InterPro" id="IPR036388">
    <property type="entry name" value="WH-like_DNA-bd_sf"/>
</dbReference>
<feature type="domain" description="HTH lysR-type" evidence="5">
    <location>
        <begin position="9"/>
        <end position="72"/>
    </location>
</feature>
<evidence type="ECO:0000313" key="6">
    <source>
        <dbReference type="EMBL" id="GAA2092994.1"/>
    </source>
</evidence>
<proteinExistence type="inferred from homology"/>
<dbReference type="PROSITE" id="PS50931">
    <property type="entry name" value="HTH_LYSR"/>
    <property type="match status" value="1"/>
</dbReference>
<dbReference type="InterPro" id="IPR000847">
    <property type="entry name" value="LysR_HTH_N"/>
</dbReference>
<keyword evidence="7" id="KW-1185">Reference proteome</keyword>
<dbReference type="InterPro" id="IPR005119">
    <property type="entry name" value="LysR_subst-bd"/>
</dbReference>
<name>A0ABP5I373_9MICO</name>
<dbReference type="PANTHER" id="PTHR30126">
    <property type="entry name" value="HTH-TYPE TRANSCRIPTIONAL REGULATOR"/>
    <property type="match status" value="1"/>
</dbReference>
<dbReference type="Pfam" id="PF00126">
    <property type="entry name" value="HTH_1"/>
    <property type="match status" value="1"/>
</dbReference>
<keyword evidence="2" id="KW-0805">Transcription regulation</keyword>
<protein>
    <submittedName>
        <fullName evidence="6">LysR family transcriptional regulator</fullName>
    </submittedName>
</protein>
<keyword evidence="4" id="KW-0804">Transcription</keyword>
<dbReference type="PANTHER" id="PTHR30126:SF39">
    <property type="entry name" value="HTH-TYPE TRANSCRIPTIONAL REGULATOR CYSL"/>
    <property type="match status" value="1"/>
</dbReference>
<comment type="similarity">
    <text evidence="1">Belongs to the LysR transcriptional regulatory family.</text>
</comment>
<evidence type="ECO:0000256" key="1">
    <source>
        <dbReference type="ARBA" id="ARBA00009437"/>
    </source>
</evidence>
<sequence>MPLPVHELPDTRVLVLLVHLLRAGRDGEMSSIGEAARAVGLAQPHASRALRSFEAESGLRLLVRTPRGTVLTEQGRAVAAWAEPVVDGLVRVRDGLTALRRERAVEVSVSASLTVAEFLLPVWLERFRAARPGARVALEVANSLEVARAVRASRVELGLIESPGAPEGVESQVIGEDELIVAVSPGHPWARRRAPVGAAELAATPLLVREPGSGTRDAVDRALAGWGGPAIAAEHSSNAAIRVAARAGIAPCALSRLALHEAVHSGALVEVAHAPEVRLTRPLRALWPAGTRPRGAAAELLDLVRQR</sequence>
<dbReference type="Gene3D" id="1.10.10.10">
    <property type="entry name" value="Winged helix-like DNA-binding domain superfamily/Winged helix DNA-binding domain"/>
    <property type="match status" value="1"/>
</dbReference>
<dbReference type="InterPro" id="IPR036390">
    <property type="entry name" value="WH_DNA-bd_sf"/>
</dbReference>
<evidence type="ECO:0000256" key="4">
    <source>
        <dbReference type="ARBA" id="ARBA00023163"/>
    </source>
</evidence>
<keyword evidence="3" id="KW-0238">DNA-binding</keyword>
<accession>A0ABP5I373</accession>